<reference evidence="3" key="1">
    <citation type="submission" date="2018-11" db="EMBL/GenBank/DDBJ databases">
        <authorList>
            <person name="Alioto T."/>
            <person name="Alioto T."/>
        </authorList>
    </citation>
    <scope>NUCLEOTIDE SEQUENCE</scope>
</reference>
<name>A0A8B6E6X6_MYTGA</name>
<protein>
    <submittedName>
        <fullName evidence="3">Uncharacterized protein</fullName>
    </submittedName>
</protein>
<evidence type="ECO:0000256" key="1">
    <source>
        <dbReference type="SAM" id="Coils"/>
    </source>
</evidence>
<dbReference type="OrthoDB" id="6159341at2759"/>
<feature type="coiled-coil region" evidence="1">
    <location>
        <begin position="292"/>
        <end position="364"/>
    </location>
</feature>
<keyword evidence="4" id="KW-1185">Reference proteome</keyword>
<dbReference type="EMBL" id="UYJE01004719">
    <property type="protein sequence ID" value="VDI30693.1"/>
    <property type="molecule type" value="Genomic_DNA"/>
</dbReference>
<feature type="compositionally biased region" description="Basic residues" evidence="2">
    <location>
        <begin position="606"/>
        <end position="620"/>
    </location>
</feature>
<comment type="caution">
    <text evidence="3">The sequence shown here is derived from an EMBL/GenBank/DDBJ whole genome shotgun (WGS) entry which is preliminary data.</text>
</comment>
<gene>
    <name evidence="3" type="ORF">MGAL_10B042484</name>
</gene>
<feature type="compositionally biased region" description="Acidic residues" evidence="2">
    <location>
        <begin position="579"/>
        <end position="600"/>
    </location>
</feature>
<feature type="coiled-coil region" evidence="1">
    <location>
        <begin position="426"/>
        <end position="488"/>
    </location>
</feature>
<proteinExistence type="predicted"/>
<sequence length="627" mass="71883">MSVWKTAPKAKPTGKAKPVKYTAANIASSKRRGSKINDKPYLDMSMLEPPKMITNSSYGTTKFEHDQTESPMISMGMYIPLYDNRKRKQDLLKDQLADVTGRLHKTLFEYDTLNDYEKEVQKRDGVVKNTRNKLKNMQQGEMKETIEALLGQYDQEVTENTIGAINERDELLYQLADWFSADHSELEELDVSMNKEEETELDKSFNATIITFEKMKRVQRHLKMGNLDPKKLLALEKEKKKLEMDMVSNVKVMQHVSVQASPAGGGDTDPVPWKNAADQIVSMLNQVRLEGNEELMYLGEHLKELMKNLEKQQKQVKSLQADIKREKKVTAQLSDENTELNMNLRELQEKVIRLKSDLDKATKALKKQSTQEKGKKVQCLPTYINGQEISRRKLKLTLSGVIGEFLDGDVPVHETSSDATLLRSCIRDQREALKILAQEVKRLQNQEINLEDSLKEQTSQVVTLRDENDVLTDKIADIELELEKYACRSLEPIQVKCPRCKQSENSPVSPVVSVGSNKEEEINKLKNRLTYFQKSLADTELKLSEAYKEISELRLQLAYEPQKKPSVPPPTPTDKVKEEEEEEEAEEESEPEEEVQEIVEVESVKHRGFKQRRPIKRPPHKVGQTKG</sequence>
<evidence type="ECO:0000256" key="2">
    <source>
        <dbReference type="SAM" id="MobiDB-lite"/>
    </source>
</evidence>
<organism evidence="3 4">
    <name type="scientific">Mytilus galloprovincialis</name>
    <name type="common">Mediterranean mussel</name>
    <dbReference type="NCBI Taxonomy" id="29158"/>
    <lineage>
        <taxon>Eukaryota</taxon>
        <taxon>Metazoa</taxon>
        <taxon>Spiralia</taxon>
        <taxon>Lophotrochozoa</taxon>
        <taxon>Mollusca</taxon>
        <taxon>Bivalvia</taxon>
        <taxon>Autobranchia</taxon>
        <taxon>Pteriomorphia</taxon>
        <taxon>Mytilida</taxon>
        <taxon>Mytiloidea</taxon>
        <taxon>Mytilidae</taxon>
        <taxon>Mytilinae</taxon>
        <taxon>Mytilus</taxon>
    </lineage>
</organism>
<feature type="region of interest" description="Disordered" evidence="2">
    <location>
        <begin position="561"/>
        <end position="627"/>
    </location>
</feature>
<evidence type="ECO:0000313" key="4">
    <source>
        <dbReference type="Proteomes" id="UP000596742"/>
    </source>
</evidence>
<accession>A0A8B6E6X6</accession>
<keyword evidence="1" id="KW-0175">Coiled coil</keyword>
<evidence type="ECO:0000313" key="3">
    <source>
        <dbReference type="EMBL" id="VDI30693.1"/>
    </source>
</evidence>
<dbReference type="Proteomes" id="UP000596742">
    <property type="component" value="Unassembled WGS sequence"/>
</dbReference>
<dbReference type="AlphaFoldDB" id="A0A8B6E6X6"/>